<keyword evidence="10" id="KW-1185">Reference proteome</keyword>
<dbReference type="Pfam" id="PF08701">
    <property type="entry name" value="GN3L_Grn1"/>
    <property type="match status" value="1"/>
</dbReference>
<keyword evidence="4" id="KW-0175">Coiled coil</keyword>
<dbReference type="InterPro" id="IPR006073">
    <property type="entry name" value="GTP-bd"/>
</dbReference>
<evidence type="ECO:0000313" key="10">
    <source>
        <dbReference type="Proteomes" id="UP001239994"/>
    </source>
</evidence>
<evidence type="ECO:0000256" key="6">
    <source>
        <dbReference type="ARBA" id="ARBA00023242"/>
    </source>
</evidence>
<dbReference type="Pfam" id="PF01926">
    <property type="entry name" value="MMR_HSR1"/>
    <property type="match status" value="1"/>
</dbReference>
<dbReference type="PROSITE" id="PS51721">
    <property type="entry name" value="G_CP"/>
    <property type="match status" value="1"/>
</dbReference>
<feature type="compositionally biased region" description="Basic and acidic residues" evidence="7">
    <location>
        <begin position="498"/>
        <end position="510"/>
    </location>
</feature>
<feature type="region of interest" description="Disordered" evidence="7">
    <location>
        <begin position="24"/>
        <end position="124"/>
    </location>
</feature>
<feature type="compositionally biased region" description="Basic and acidic residues" evidence="7">
    <location>
        <begin position="57"/>
        <end position="95"/>
    </location>
</feature>
<evidence type="ECO:0000313" key="9">
    <source>
        <dbReference type="EMBL" id="KAK1799913.1"/>
    </source>
</evidence>
<gene>
    <name evidence="9" type="ORF">P4O66_006426</name>
</gene>
<dbReference type="InterPro" id="IPR030378">
    <property type="entry name" value="G_CP_dom"/>
</dbReference>
<feature type="compositionally biased region" description="Basic and acidic residues" evidence="7">
    <location>
        <begin position="102"/>
        <end position="116"/>
    </location>
</feature>
<accession>A0AAD8ZKR6</accession>
<evidence type="ECO:0000259" key="8">
    <source>
        <dbReference type="PROSITE" id="PS51721"/>
    </source>
</evidence>
<keyword evidence="5" id="KW-0342">GTP-binding</keyword>
<dbReference type="FunFam" id="1.10.1580.10:FF:000002">
    <property type="entry name" value="Guanine nucleotide-binding protein-like 3 (nucleolar)-like"/>
    <property type="match status" value="1"/>
</dbReference>
<dbReference type="PANTHER" id="PTHR11089">
    <property type="entry name" value="GTP-BINDING PROTEIN-RELATED"/>
    <property type="match status" value="1"/>
</dbReference>
<evidence type="ECO:0000256" key="7">
    <source>
        <dbReference type="SAM" id="MobiDB-lite"/>
    </source>
</evidence>
<dbReference type="SUPFAM" id="SSF52540">
    <property type="entry name" value="P-loop containing nucleoside triphosphate hydrolases"/>
    <property type="match status" value="1"/>
</dbReference>
<dbReference type="AlphaFoldDB" id="A0AAD8ZKR6"/>
<dbReference type="Gene3D" id="3.40.50.300">
    <property type="entry name" value="P-loop containing nucleotide triphosphate hydrolases"/>
    <property type="match status" value="1"/>
</dbReference>
<name>A0AAD8ZKR6_9TELE</name>
<protein>
    <recommendedName>
        <fullName evidence="2">Guanine nucleotide-binding protein-like 3</fullName>
    </recommendedName>
</protein>
<feature type="compositionally biased region" description="Basic residues" evidence="7">
    <location>
        <begin position="24"/>
        <end position="46"/>
    </location>
</feature>
<evidence type="ECO:0000256" key="1">
    <source>
        <dbReference type="ARBA" id="ARBA00004604"/>
    </source>
</evidence>
<evidence type="ECO:0000256" key="2">
    <source>
        <dbReference type="ARBA" id="ARBA00016532"/>
    </source>
</evidence>
<comment type="caution">
    <text evidence="9">The sequence shown here is derived from an EMBL/GenBank/DDBJ whole genome shotgun (WGS) entry which is preliminary data.</text>
</comment>
<sequence>MKRPKLKKASKRLSCAKRFKILKKVREHHRKVRKEAKKSGIRRKAKKDIGVPNSAPFKEEVLREAEQKKQELEELREKNRLAKQKERAEKRKQETDGTAADAEPKSKKAKKEEKAKAQKQARAAVAKKKSTKKFRCSELNKVIEAADVIVEVLDARDPLGCRCPQLEEAVLKHGGKKRLLLVLNKIDLVPKDNLEKWLEYLQVECPTLVFKSTTCLQDRTVLEKKQRDASGLMDHSRAGLTFGRDSLMQTLNDLAGKECSDGMLKVGVVGFPNVGKSSIINSLKGIRVCCAGVQRGMTRCMQEVHISKKVKMIDSPAIVAAPSNSGEKLALRSLRVEEEEESPAEAARVLLKQCTQEHIMLQYNVPDYRNSLEFLTFLAKKRGYLQKGALPNVEQAAAVFLGDWTGAKLSYYSKTPERRGLPPHLTNAMVTEMHRGLNMGRIHMANEQIIKRVRCPNQAFSICFSSKGLTAGLLRVSEIPEEKVVTEEDISEQTQDMEGTKEVKTPDSERTLPQQTVQQESMCKQIKGMAQPVSVNTDLLEAQRNNDDAYDFSTDFV</sequence>
<feature type="region of interest" description="Disordered" evidence="7">
    <location>
        <begin position="486"/>
        <end position="519"/>
    </location>
</feature>
<dbReference type="InterPro" id="IPR027417">
    <property type="entry name" value="P-loop_NTPase"/>
</dbReference>
<dbReference type="GO" id="GO:0005730">
    <property type="term" value="C:nucleolus"/>
    <property type="evidence" value="ECO:0007669"/>
    <property type="project" value="UniProtKB-SubCell"/>
</dbReference>
<dbReference type="PANTHER" id="PTHR11089:SF11">
    <property type="entry name" value="GUANINE NUCLEOTIDE-BINDING PROTEIN-LIKE 3"/>
    <property type="match status" value="1"/>
</dbReference>
<dbReference type="Gene3D" id="1.10.1580.10">
    <property type="match status" value="1"/>
</dbReference>
<dbReference type="InterPro" id="IPR023179">
    <property type="entry name" value="GTP-bd_ortho_bundle_sf"/>
</dbReference>
<dbReference type="GO" id="GO:0005525">
    <property type="term" value="F:GTP binding"/>
    <property type="evidence" value="ECO:0007669"/>
    <property type="project" value="UniProtKB-KW"/>
</dbReference>
<proteinExistence type="predicted"/>
<dbReference type="Proteomes" id="UP001239994">
    <property type="component" value="Unassembled WGS sequence"/>
</dbReference>
<dbReference type="InterPro" id="IPR014813">
    <property type="entry name" value="Gnl3_N_dom"/>
</dbReference>
<reference evidence="9" key="1">
    <citation type="submission" date="2023-03" db="EMBL/GenBank/DDBJ databases">
        <title>Electrophorus voltai genome.</title>
        <authorList>
            <person name="Bian C."/>
        </authorList>
    </citation>
    <scope>NUCLEOTIDE SEQUENCE</scope>
    <source>
        <strain evidence="9">CB-2022</strain>
        <tissue evidence="9">Muscle</tissue>
    </source>
</reference>
<feature type="domain" description="CP-type G" evidence="8">
    <location>
        <begin position="136"/>
        <end position="321"/>
    </location>
</feature>
<organism evidence="9 10">
    <name type="scientific">Electrophorus voltai</name>
    <dbReference type="NCBI Taxonomy" id="2609070"/>
    <lineage>
        <taxon>Eukaryota</taxon>
        <taxon>Metazoa</taxon>
        <taxon>Chordata</taxon>
        <taxon>Craniata</taxon>
        <taxon>Vertebrata</taxon>
        <taxon>Euteleostomi</taxon>
        <taxon>Actinopterygii</taxon>
        <taxon>Neopterygii</taxon>
        <taxon>Teleostei</taxon>
        <taxon>Ostariophysi</taxon>
        <taxon>Gymnotiformes</taxon>
        <taxon>Gymnotoidei</taxon>
        <taxon>Gymnotidae</taxon>
        <taxon>Electrophorus</taxon>
    </lineage>
</organism>
<evidence type="ECO:0000256" key="5">
    <source>
        <dbReference type="ARBA" id="ARBA00023134"/>
    </source>
</evidence>
<evidence type="ECO:0000256" key="4">
    <source>
        <dbReference type="ARBA" id="ARBA00023054"/>
    </source>
</evidence>
<dbReference type="CDD" id="cd04178">
    <property type="entry name" value="Nucleostemin_like"/>
    <property type="match status" value="1"/>
</dbReference>
<comment type="subcellular location">
    <subcellularLocation>
        <location evidence="1">Nucleus</location>
        <location evidence="1">Nucleolus</location>
    </subcellularLocation>
</comment>
<evidence type="ECO:0000256" key="3">
    <source>
        <dbReference type="ARBA" id="ARBA00022741"/>
    </source>
</evidence>
<dbReference type="InterPro" id="IPR050755">
    <property type="entry name" value="TRAFAC_YlqF/YawG_RiboMat"/>
</dbReference>
<keyword evidence="6" id="KW-0539">Nucleus</keyword>
<dbReference type="EMBL" id="JAROKS010000011">
    <property type="protein sequence ID" value="KAK1799913.1"/>
    <property type="molecule type" value="Genomic_DNA"/>
</dbReference>
<keyword evidence="3" id="KW-0547">Nucleotide-binding</keyword>